<dbReference type="InterPro" id="IPR024402">
    <property type="entry name" value="DUF2726"/>
</dbReference>
<comment type="caution">
    <text evidence="3">The sequence shown here is derived from an EMBL/GenBank/DDBJ whole genome shotgun (WGS) entry which is preliminary data.</text>
</comment>
<dbReference type="AlphaFoldDB" id="A0A2T4CY70"/>
<organism evidence="3">
    <name type="scientific">Pseudidiomarina aestuarii</name>
    <dbReference type="NCBI Taxonomy" id="624146"/>
    <lineage>
        <taxon>Bacteria</taxon>
        <taxon>Pseudomonadati</taxon>
        <taxon>Pseudomonadota</taxon>
        <taxon>Gammaproteobacteria</taxon>
        <taxon>Alteromonadales</taxon>
        <taxon>Idiomarinaceae</taxon>
        <taxon>Pseudidiomarina</taxon>
    </lineage>
</organism>
<dbReference type="GO" id="GO:0005694">
    <property type="term" value="C:chromosome"/>
    <property type="evidence" value="ECO:0007669"/>
    <property type="project" value="InterPro"/>
</dbReference>
<gene>
    <name evidence="3" type="ORF">C9940_02190</name>
</gene>
<reference evidence="3" key="1">
    <citation type="submission" date="2018-03" db="EMBL/GenBank/DDBJ databases">
        <title>Cross-interface Injection: A General Nanoliter Liquid Handling Method Applied to Single Cells Genome Amplification Automated Nanoliter Liquid Handling Applied to Single Cell Multiple Displacement Amplification.</title>
        <authorList>
            <person name="Yun J."/>
            <person name="Xu P."/>
            <person name="Xu J."/>
            <person name="Dai X."/>
            <person name="Wang Y."/>
            <person name="Zheng X."/>
            <person name="Cao C."/>
            <person name="Yi Q."/>
            <person name="Zhu Y."/>
            <person name="Wang L."/>
            <person name="Dong Z."/>
            <person name="Huang Y."/>
            <person name="Huang L."/>
            <person name="Du W."/>
        </authorList>
    </citation>
    <scope>NUCLEOTIDE SEQUENCE [LARGE SCALE GENOMIC DNA]</scope>
    <source>
        <strain evidence="3">Z-D3-2</strain>
    </source>
</reference>
<protein>
    <recommendedName>
        <fullName evidence="4">Topoisomerase</fullName>
    </recommendedName>
</protein>
<dbReference type="InterPro" id="IPR013498">
    <property type="entry name" value="Topo_IA_Znf"/>
</dbReference>
<dbReference type="GO" id="GO:0003677">
    <property type="term" value="F:DNA binding"/>
    <property type="evidence" value="ECO:0007669"/>
    <property type="project" value="InterPro"/>
</dbReference>
<proteinExistence type="predicted"/>
<evidence type="ECO:0000313" key="3">
    <source>
        <dbReference type="EMBL" id="PTB86499.1"/>
    </source>
</evidence>
<dbReference type="SUPFAM" id="SSF57783">
    <property type="entry name" value="Zinc beta-ribbon"/>
    <property type="match status" value="1"/>
</dbReference>
<feature type="domain" description="DUF2726" evidence="2">
    <location>
        <begin position="43"/>
        <end position="163"/>
    </location>
</feature>
<dbReference type="Pfam" id="PF01396">
    <property type="entry name" value="Zn_ribbon_Top1"/>
    <property type="match status" value="1"/>
</dbReference>
<dbReference type="Gene3D" id="3.30.65.10">
    <property type="entry name" value="Bacterial Topoisomerase I, domain 1"/>
    <property type="match status" value="1"/>
</dbReference>
<dbReference type="Pfam" id="PF10881">
    <property type="entry name" value="DUF2726"/>
    <property type="match status" value="1"/>
</dbReference>
<evidence type="ECO:0000259" key="1">
    <source>
        <dbReference type="Pfam" id="PF01396"/>
    </source>
</evidence>
<evidence type="ECO:0000259" key="2">
    <source>
        <dbReference type="Pfam" id="PF10881"/>
    </source>
</evidence>
<name>A0A2T4CY70_9GAMM</name>
<dbReference type="GO" id="GO:0006265">
    <property type="term" value="P:DNA topological change"/>
    <property type="evidence" value="ECO:0007669"/>
    <property type="project" value="InterPro"/>
</dbReference>
<dbReference type="InterPro" id="IPR014538">
    <property type="entry name" value="UCP028063_topo_Znf"/>
</dbReference>
<feature type="domain" description="DNA topoisomerase type IA zn finger" evidence="1">
    <location>
        <begin position="200"/>
        <end position="237"/>
    </location>
</feature>
<dbReference type="PIRSF" id="PIRSF028063">
    <property type="entry name" value="UCP028063"/>
    <property type="match status" value="1"/>
</dbReference>
<dbReference type="EMBL" id="PYVN01000014">
    <property type="protein sequence ID" value="PTB86499.1"/>
    <property type="molecule type" value="Genomic_DNA"/>
</dbReference>
<evidence type="ECO:0008006" key="4">
    <source>
        <dbReference type="Google" id="ProtNLM"/>
    </source>
</evidence>
<accession>A0A2T4CY70</accession>
<dbReference type="GO" id="GO:0003916">
    <property type="term" value="F:DNA topoisomerase activity"/>
    <property type="evidence" value="ECO:0007669"/>
    <property type="project" value="InterPro"/>
</dbReference>
<sequence length="240" mass="27542">MEFLFILLLVIFAIVMYKLSGFGGRVKLAQRNQKTYPYFKNTTLLTPAEISFRHSLKIVIGDSYDINSKVRLADLISVHKGLPKSEWSRSFNQIKAKHVDFVLVDKTTTEILCGIELDDSSHNNPKRQDRDSFLEAAMKSAKLPLLRFKAEQTYNSKEIEEAINLVFKPSLLMKHDESEEIKVRIEPDLDVNKLDEFITNKCPQCNAELVERKASKGRHEGVKFLGCSNFPKCRYRKVVG</sequence>